<dbReference type="EMBL" id="BGPR01001435">
    <property type="protein sequence ID" value="GBM53840.1"/>
    <property type="molecule type" value="Genomic_DNA"/>
</dbReference>
<evidence type="ECO:0000313" key="1">
    <source>
        <dbReference type="EMBL" id="GBM53840.1"/>
    </source>
</evidence>
<organism evidence="1 2">
    <name type="scientific">Araneus ventricosus</name>
    <name type="common">Orbweaver spider</name>
    <name type="synonym">Epeira ventricosa</name>
    <dbReference type="NCBI Taxonomy" id="182803"/>
    <lineage>
        <taxon>Eukaryota</taxon>
        <taxon>Metazoa</taxon>
        <taxon>Ecdysozoa</taxon>
        <taxon>Arthropoda</taxon>
        <taxon>Chelicerata</taxon>
        <taxon>Arachnida</taxon>
        <taxon>Araneae</taxon>
        <taxon>Araneomorphae</taxon>
        <taxon>Entelegynae</taxon>
        <taxon>Araneoidea</taxon>
        <taxon>Araneidae</taxon>
        <taxon>Araneus</taxon>
    </lineage>
</organism>
<comment type="caution">
    <text evidence="1">The sequence shown here is derived from an EMBL/GenBank/DDBJ whole genome shotgun (WGS) entry which is preliminary data.</text>
</comment>
<evidence type="ECO:0000313" key="2">
    <source>
        <dbReference type="Proteomes" id="UP000499080"/>
    </source>
</evidence>
<proteinExistence type="predicted"/>
<accession>A0A4Y2GJP5</accession>
<protein>
    <submittedName>
        <fullName evidence="1">Uncharacterized protein</fullName>
    </submittedName>
</protein>
<reference evidence="1 2" key="1">
    <citation type="journal article" date="2019" name="Sci. Rep.">
        <title>Orb-weaving spider Araneus ventricosus genome elucidates the spidroin gene catalogue.</title>
        <authorList>
            <person name="Kono N."/>
            <person name="Nakamura H."/>
            <person name="Ohtoshi R."/>
            <person name="Moran D.A.P."/>
            <person name="Shinohara A."/>
            <person name="Yoshida Y."/>
            <person name="Fujiwara M."/>
            <person name="Mori M."/>
            <person name="Tomita M."/>
            <person name="Arakawa K."/>
        </authorList>
    </citation>
    <scope>NUCLEOTIDE SEQUENCE [LARGE SCALE GENOMIC DNA]</scope>
</reference>
<keyword evidence="2" id="KW-1185">Reference proteome</keyword>
<gene>
    <name evidence="1" type="ORF">AVEN_261227_1</name>
</gene>
<dbReference type="AlphaFoldDB" id="A0A4Y2GJP5"/>
<name>A0A4Y2GJP5_ARAVE</name>
<dbReference type="Proteomes" id="UP000499080">
    <property type="component" value="Unassembled WGS sequence"/>
</dbReference>
<sequence>MEVRDVPNCTHIFGSSYYDDRCGQITQDRDAYELPPFRIGRKRGGPQCSLLRHSKAARLQLVFTEIVESSGGENKSVLLRSSFPCFQLCLSEIMALKYRGFKRFLRIKLCRRFE</sequence>